<accession>A0A3Q8BBY7</accession>
<geneLocation type="mitochondrion" evidence="4"/>
<dbReference type="GO" id="GO:0005737">
    <property type="term" value="C:cytoplasm"/>
    <property type="evidence" value="ECO:0007669"/>
    <property type="project" value="UniProtKB-ARBA"/>
</dbReference>
<organism evidence="4">
    <name type="scientific">Paraurostyla sp</name>
    <dbReference type="NCBI Taxonomy" id="6014"/>
    <lineage>
        <taxon>Eukaryota</taxon>
        <taxon>Sar</taxon>
        <taxon>Alveolata</taxon>
        <taxon>Ciliophora</taxon>
        <taxon>Intramacronucleata</taxon>
        <taxon>Spirotrichea</taxon>
        <taxon>Stichotrichia</taxon>
        <taxon>Stichotrichida</taxon>
        <taxon>Amphisiellidae</taxon>
        <taxon>Paraurostyla</taxon>
    </lineage>
</organism>
<sequence length="102" mass="12542">MRLEKGWKMLDYFRRKLFLKNEFKKKILKGILNNRYLPFSYRYLAFWNKSKLTRLSSSTKIQNRCVKSGRVWSVKKITRYSRFIFRIESYKGNLPGFKRASW</sequence>
<dbReference type="GO" id="GO:0003735">
    <property type="term" value="F:structural constituent of ribosome"/>
    <property type="evidence" value="ECO:0007669"/>
    <property type="project" value="InterPro"/>
</dbReference>
<reference evidence="4" key="1">
    <citation type="submission" date="2016-07" db="EMBL/GenBank/DDBJ databases">
        <title>Mitochondrial genome evolution in stichotrich ciliates.</title>
        <authorList>
            <person name="Chen X."/>
            <person name="Landweber L."/>
        </authorList>
    </citation>
    <scope>NUCLEOTIDE SEQUENCE</scope>
</reference>
<dbReference type="PANTHER" id="PTHR19836">
    <property type="entry name" value="30S RIBOSOMAL PROTEIN S14"/>
    <property type="match status" value="1"/>
</dbReference>
<gene>
    <name evidence="4" type="primary">rps14</name>
</gene>
<dbReference type="GO" id="GO:0006412">
    <property type="term" value="P:translation"/>
    <property type="evidence" value="ECO:0007669"/>
    <property type="project" value="InterPro"/>
</dbReference>
<dbReference type="EMBL" id="KX524143">
    <property type="protein sequence ID" value="ASY95705.1"/>
    <property type="molecule type" value="Genomic_DNA"/>
</dbReference>
<keyword evidence="4" id="KW-0496">Mitochondrion</keyword>
<keyword evidence="2 4" id="KW-0689">Ribosomal protein</keyword>
<keyword evidence="3" id="KW-0687">Ribonucleoprotein</keyword>
<dbReference type="GO" id="GO:0015935">
    <property type="term" value="C:small ribosomal subunit"/>
    <property type="evidence" value="ECO:0007669"/>
    <property type="project" value="TreeGrafter"/>
</dbReference>
<proteinExistence type="inferred from homology"/>
<evidence type="ECO:0000313" key="4">
    <source>
        <dbReference type="EMBL" id="ASY95705.1"/>
    </source>
</evidence>
<evidence type="ECO:0000256" key="2">
    <source>
        <dbReference type="ARBA" id="ARBA00022980"/>
    </source>
</evidence>
<dbReference type="PANTHER" id="PTHR19836:SF19">
    <property type="entry name" value="SMALL RIBOSOMAL SUBUNIT PROTEIN US14M"/>
    <property type="match status" value="1"/>
</dbReference>
<protein>
    <submittedName>
        <fullName evidence="4">Ribosomal protein S14</fullName>
    </submittedName>
</protein>
<dbReference type="AlphaFoldDB" id="A0A3Q8BBY7"/>
<name>A0A3Q8BBY7_9STIC</name>
<evidence type="ECO:0000256" key="3">
    <source>
        <dbReference type="ARBA" id="ARBA00023274"/>
    </source>
</evidence>
<dbReference type="InterPro" id="IPR001209">
    <property type="entry name" value="Ribosomal_uS14"/>
</dbReference>
<dbReference type="Pfam" id="PF00253">
    <property type="entry name" value="Ribosomal_S14"/>
    <property type="match status" value="1"/>
</dbReference>
<comment type="similarity">
    <text evidence="1">Belongs to the universal ribosomal protein uS14 family.</text>
</comment>
<dbReference type="Gene3D" id="1.10.287.1480">
    <property type="match status" value="1"/>
</dbReference>
<dbReference type="SUPFAM" id="SSF57716">
    <property type="entry name" value="Glucocorticoid receptor-like (DNA-binding domain)"/>
    <property type="match status" value="1"/>
</dbReference>
<evidence type="ECO:0000256" key="1">
    <source>
        <dbReference type="ARBA" id="ARBA00009083"/>
    </source>
</evidence>